<dbReference type="InterPro" id="IPR021254">
    <property type="entry name" value="DUF2806"/>
</dbReference>
<dbReference type="EMBL" id="VMHL01000001">
    <property type="protein sequence ID" value="TSJ91854.1"/>
    <property type="molecule type" value="Genomic_DNA"/>
</dbReference>
<evidence type="ECO:0000313" key="2">
    <source>
        <dbReference type="Proteomes" id="UP000319138"/>
    </source>
</evidence>
<dbReference type="Proteomes" id="UP000319138">
    <property type="component" value="Unassembled WGS sequence"/>
</dbReference>
<dbReference type="AlphaFoldDB" id="A0A556RSN4"/>
<sequence length="325" mass="37078">MGDDSKINVDIKAEVKADFQPILKKTPNAIKSICYLIFGDKLINSERKRILAAAQNEADKKNILSGKAIFSSETGKLSSSSDNNIIDIISATIKTDEVKNIIKCIVNSFDYIESANDTDETPTDDFLNRWRNEAKFISDETLQYIWGRVLSEEINEPKKISLRTLDVIKNLSKAEAEYFSQLSSYIIFGSYLLNPKINDTYLFKDELYSLRDAGLMVSFTPGQYVSYPWPTILLNGEKIYYVTNSTHIFFVYEKDVAKAPKFIAWELSKAAENIYSITLSEQANKDAVNNIIEILLKYNSLNKIYYGNWDSNNKEVTCINKILNY</sequence>
<comment type="caution">
    <text evidence="1">The sequence shown here is derived from an EMBL/GenBank/DDBJ whole genome shotgun (WGS) entry which is preliminary data.</text>
</comment>
<dbReference type="Pfam" id="PF10987">
    <property type="entry name" value="DUF2806"/>
    <property type="match status" value="1"/>
</dbReference>
<gene>
    <name evidence="1" type="ORF">FPQ14_00890</name>
</gene>
<organism evidence="1 2">
    <name type="scientific">Gilliamella apicola</name>
    <dbReference type="NCBI Taxonomy" id="1196095"/>
    <lineage>
        <taxon>Bacteria</taxon>
        <taxon>Pseudomonadati</taxon>
        <taxon>Pseudomonadota</taxon>
        <taxon>Gammaproteobacteria</taxon>
        <taxon>Orbales</taxon>
        <taxon>Orbaceae</taxon>
        <taxon>Gilliamella</taxon>
    </lineage>
</organism>
<evidence type="ECO:0000313" key="1">
    <source>
        <dbReference type="EMBL" id="TSJ91854.1"/>
    </source>
</evidence>
<dbReference type="RefSeq" id="WP_144187625.1">
    <property type="nucleotide sequence ID" value="NZ_VMHL01000001.1"/>
</dbReference>
<protein>
    <submittedName>
        <fullName evidence="1">DUF2806 domain-containing protein</fullName>
    </submittedName>
</protein>
<name>A0A556RSN4_9GAMM</name>
<accession>A0A556RSN4</accession>
<proteinExistence type="predicted"/>
<reference evidence="1 2" key="1">
    <citation type="submission" date="2019-07" db="EMBL/GenBank/DDBJ databases">
        <title>Gilliamella genomes.</title>
        <authorList>
            <person name="Zheng H."/>
        </authorList>
    </citation>
    <scope>NUCLEOTIDE SEQUENCE [LARGE SCALE GENOMIC DNA]</scope>
    <source>
        <strain evidence="1 2">W8131</strain>
    </source>
</reference>